<dbReference type="EMBL" id="QYUQ01000002">
    <property type="protein sequence ID" value="RJG01038.1"/>
    <property type="molecule type" value="Genomic_DNA"/>
</dbReference>
<dbReference type="GO" id="GO:0032993">
    <property type="term" value="C:protein-DNA complex"/>
    <property type="evidence" value="ECO:0007669"/>
    <property type="project" value="TreeGrafter"/>
</dbReference>
<dbReference type="InterPro" id="IPR036390">
    <property type="entry name" value="WH_DNA-bd_sf"/>
</dbReference>
<evidence type="ECO:0000256" key="1">
    <source>
        <dbReference type="ARBA" id="ARBA00009437"/>
    </source>
</evidence>
<evidence type="ECO:0000313" key="6">
    <source>
        <dbReference type="EMBL" id="RJG01038.1"/>
    </source>
</evidence>
<dbReference type="Pfam" id="PF00126">
    <property type="entry name" value="HTH_1"/>
    <property type="match status" value="1"/>
</dbReference>
<dbReference type="Gene3D" id="3.40.190.10">
    <property type="entry name" value="Periplasmic binding protein-like II"/>
    <property type="match status" value="2"/>
</dbReference>
<reference evidence="7" key="1">
    <citation type="submission" date="2018-09" db="EMBL/GenBank/DDBJ databases">
        <authorList>
            <person name="Zhu H."/>
        </authorList>
    </citation>
    <scope>NUCLEOTIDE SEQUENCE [LARGE SCALE GENOMIC DNA]</scope>
    <source>
        <strain evidence="7">K1S02-23</strain>
    </source>
</reference>
<evidence type="ECO:0000256" key="4">
    <source>
        <dbReference type="ARBA" id="ARBA00023163"/>
    </source>
</evidence>
<gene>
    <name evidence="6" type="ORF">D3878_05110</name>
</gene>
<dbReference type="GO" id="GO:0003677">
    <property type="term" value="F:DNA binding"/>
    <property type="evidence" value="ECO:0007669"/>
    <property type="project" value="UniProtKB-KW"/>
</dbReference>
<protein>
    <submittedName>
        <fullName evidence="6">LysR family transcriptional regulator</fullName>
    </submittedName>
</protein>
<dbReference type="Pfam" id="PF03466">
    <property type="entry name" value="LysR_substrate"/>
    <property type="match status" value="1"/>
</dbReference>
<dbReference type="PANTHER" id="PTHR30346">
    <property type="entry name" value="TRANSCRIPTIONAL DUAL REGULATOR HCAR-RELATED"/>
    <property type="match status" value="1"/>
</dbReference>
<dbReference type="InterPro" id="IPR036388">
    <property type="entry name" value="WH-like_DNA-bd_sf"/>
</dbReference>
<dbReference type="InterPro" id="IPR005119">
    <property type="entry name" value="LysR_subst-bd"/>
</dbReference>
<evidence type="ECO:0000256" key="3">
    <source>
        <dbReference type="ARBA" id="ARBA00023125"/>
    </source>
</evidence>
<evidence type="ECO:0000259" key="5">
    <source>
        <dbReference type="PROSITE" id="PS50931"/>
    </source>
</evidence>
<dbReference type="PROSITE" id="PS50931">
    <property type="entry name" value="HTH_LYSR"/>
    <property type="match status" value="1"/>
</dbReference>
<dbReference type="AlphaFoldDB" id="A0A3A3FXV1"/>
<dbReference type="SUPFAM" id="SSF53850">
    <property type="entry name" value="Periplasmic binding protein-like II"/>
    <property type="match status" value="1"/>
</dbReference>
<keyword evidence="7" id="KW-1185">Reference proteome</keyword>
<organism evidence="6 7">
    <name type="scientific">Noviherbaspirillum sedimenti</name>
    <dbReference type="NCBI Taxonomy" id="2320865"/>
    <lineage>
        <taxon>Bacteria</taxon>
        <taxon>Pseudomonadati</taxon>
        <taxon>Pseudomonadota</taxon>
        <taxon>Betaproteobacteria</taxon>
        <taxon>Burkholderiales</taxon>
        <taxon>Oxalobacteraceae</taxon>
        <taxon>Noviherbaspirillum</taxon>
    </lineage>
</organism>
<dbReference type="OrthoDB" id="8807047at2"/>
<evidence type="ECO:0000313" key="7">
    <source>
        <dbReference type="Proteomes" id="UP000266327"/>
    </source>
</evidence>
<keyword evidence="3" id="KW-0238">DNA-binding</keyword>
<dbReference type="PRINTS" id="PR00039">
    <property type="entry name" value="HTHLYSR"/>
</dbReference>
<dbReference type="PANTHER" id="PTHR30346:SF17">
    <property type="entry name" value="LYSR FAMILY TRANSCRIPTIONAL REGULATOR"/>
    <property type="match status" value="1"/>
</dbReference>
<accession>A0A3A3FXV1</accession>
<proteinExistence type="inferred from homology"/>
<dbReference type="Gene3D" id="1.10.10.10">
    <property type="entry name" value="Winged helix-like DNA-binding domain superfamily/Winged helix DNA-binding domain"/>
    <property type="match status" value="1"/>
</dbReference>
<keyword evidence="4" id="KW-0804">Transcription</keyword>
<dbReference type="RefSeq" id="WP_119784488.1">
    <property type="nucleotide sequence ID" value="NZ_QYUQ01000002.1"/>
</dbReference>
<comment type="caution">
    <text evidence="6">The sequence shown here is derived from an EMBL/GenBank/DDBJ whole genome shotgun (WGS) entry which is preliminary data.</text>
</comment>
<name>A0A3A3FXV1_9BURK</name>
<sequence length="294" mass="32038">MELRQLKYFEALASTLNFSRAAELLHVAQPALSRQVQQLEVELGAQLVDRSTRPLKLTNAGAFFHEQSAQVLARLQEIKTATRRLGDGSKRWVGIGFAPSVLYTFLPKVLHQFSVENAHLDIALSELTSVQQAEALKAGRIDLGFSRVPIPDPAIHNILLSEERLVLAVPAPSALAQEQSISIKRVVDEVLILYPMAPRPSLADQILHQFSVRGIEVGRTYETNGLQTAVGLVAAGVGVTFLPESVQRLSRSDVAYITLSDAGVTTPLIMATRRGDTTSHLGDFRTAIDKAIAC</sequence>
<dbReference type="GO" id="GO:0003700">
    <property type="term" value="F:DNA-binding transcription factor activity"/>
    <property type="evidence" value="ECO:0007669"/>
    <property type="project" value="InterPro"/>
</dbReference>
<dbReference type="InterPro" id="IPR000847">
    <property type="entry name" value="LysR_HTH_N"/>
</dbReference>
<dbReference type="SUPFAM" id="SSF46785">
    <property type="entry name" value="Winged helix' DNA-binding domain"/>
    <property type="match status" value="1"/>
</dbReference>
<comment type="similarity">
    <text evidence="1">Belongs to the LysR transcriptional regulatory family.</text>
</comment>
<evidence type="ECO:0000256" key="2">
    <source>
        <dbReference type="ARBA" id="ARBA00023015"/>
    </source>
</evidence>
<dbReference type="FunFam" id="1.10.10.10:FF:000001">
    <property type="entry name" value="LysR family transcriptional regulator"/>
    <property type="match status" value="1"/>
</dbReference>
<feature type="domain" description="HTH lysR-type" evidence="5">
    <location>
        <begin position="1"/>
        <end position="58"/>
    </location>
</feature>
<dbReference type="Proteomes" id="UP000266327">
    <property type="component" value="Unassembled WGS sequence"/>
</dbReference>
<keyword evidence="2" id="KW-0805">Transcription regulation</keyword>